<gene>
    <name evidence="2" type="ORF">TTHERM_000637849</name>
</gene>
<keyword evidence="1" id="KW-1133">Transmembrane helix</keyword>
<proteinExistence type="predicted"/>
<dbReference type="InParanoid" id="W7X9B0"/>
<organism evidence="2 3">
    <name type="scientific">Tetrahymena thermophila (strain SB210)</name>
    <dbReference type="NCBI Taxonomy" id="312017"/>
    <lineage>
        <taxon>Eukaryota</taxon>
        <taxon>Sar</taxon>
        <taxon>Alveolata</taxon>
        <taxon>Ciliophora</taxon>
        <taxon>Intramacronucleata</taxon>
        <taxon>Oligohymenophorea</taxon>
        <taxon>Hymenostomatida</taxon>
        <taxon>Tetrahymenina</taxon>
        <taxon>Tetrahymenidae</taxon>
        <taxon>Tetrahymena</taxon>
    </lineage>
</organism>
<keyword evidence="3" id="KW-1185">Reference proteome</keyword>
<sequence length="156" mass="17929">MSVGIGPLIFKEQNLGTDNLDKLQNQLNKFIEENQNAFKVANQLQLIFYFLNTLQPISVFLLLNASYPPQLYKFYQLTGTFIFPRVSDYQDNNLKMEFSVFGYNIDSDLCDISDYGKFRQLGFCQSILINIPILLIKQAVMILLIAIINNLLTVTE</sequence>
<evidence type="ECO:0000313" key="2">
    <source>
        <dbReference type="EMBL" id="EWS72973.1"/>
    </source>
</evidence>
<dbReference type="Proteomes" id="UP000009168">
    <property type="component" value="Unassembled WGS sequence"/>
</dbReference>
<reference evidence="3" key="1">
    <citation type="journal article" date="2006" name="PLoS Biol.">
        <title>Macronuclear genome sequence of the ciliate Tetrahymena thermophila, a model eukaryote.</title>
        <authorList>
            <person name="Eisen J.A."/>
            <person name="Coyne R.S."/>
            <person name="Wu M."/>
            <person name="Wu D."/>
            <person name="Thiagarajan M."/>
            <person name="Wortman J.R."/>
            <person name="Badger J.H."/>
            <person name="Ren Q."/>
            <person name="Amedeo P."/>
            <person name="Jones K.M."/>
            <person name="Tallon L.J."/>
            <person name="Delcher A.L."/>
            <person name="Salzberg S.L."/>
            <person name="Silva J.C."/>
            <person name="Haas B.J."/>
            <person name="Majoros W.H."/>
            <person name="Farzad M."/>
            <person name="Carlton J.M."/>
            <person name="Smith R.K. Jr."/>
            <person name="Garg J."/>
            <person name="Pearlman R.E."/>
            <person name="Karrer K.M."/>
            <person name="Sun L."/>
            <person name="Manning G."/>
            <person name="Elde N.C."/>
            <person name="Turkewitz A.P."/>
            <person name="Asai D.J."/>
            <person name="Wilkes D.E."/>
            <person name="Wang Y."/>
            <person name="Cai H."/>
            <person name="Collins K."/>
            <person name="Stewart B.A."/>
            <person name="Lee S.R."/>
            <person name="Wilamowska K."/>
            <person name="Weinberg Z."/>
            <person name="Ruzzo W.L."/>
            <person name="Wloga D."/>
            <person name="Gaertig J."/>
            <person name="Frankel J."/>
            <person name="Tsao C.-C."/>
            <person name="Gorovsky M.A."/>
            <person name="Keeling P.J."/>
            <person name="Waller R.F."/>
            <person name="Patron N.J."/>
            <person name="Cherry J.M."/>
            <person name="Stover N.A."/>
            <person name="Krieger C.J."/>
            <person name="del Toro C."/>
            <person name="Ryder H.F."/>
            <person name="Williamson S.C."/>
            <person name="Barbeau R.A."/>
            <person name="Hamilton E.P."/>
            <person name="Orias E."/>
        </authorList>
    </citation>
    <scope>NUCLEOTIDE SEQUENCE [LARGE SCALE GENOMIC DNA]</scope>
    <source>
        <strain evidence="3">SB210</strain>
    </source>
</reference>
<dbReference type="EMBL" id="GG662588">
    <property type="protein sequence ID" value="EWS72973.1"/>
    <property type="molecule type" value="Genomic_DNA"/>
</dbReference>
<name>W7X9B0_TETTS</name>
<accession>W7X9B0</accession>
<feature type="transmembrane region" description="Helical" evidence="1">
    <location>
        <begin position="46"/>
        <end position="67"/>
    </location>
</feature>
<dbReference type="RefSeq" id="XP_012654506.1">
    <property type="nucleotide sequence ID" value="XM_012799052.1"/>
</dbReference>
<evidence type="ECO:0000313" key="3">
    <source>
        <dbReference type="Proteomes" id="UP000009168"/>
    </source>
</evidence>
<feature type="transmembrane region" description="Helical" evidence="1">
    <location>
        <begin position="127"/>
        <end position="148"/>
    </location>
</feature>
<dbReference type="AlphaFoldDB" id="W7X9B0"/>
<keyword evidence="1" id="KW-0812">Transmembrane</keyword>
<evidence type="ECO:0000256" key="1">
    <source>
        <dbReference type="SAM" id="Phobius"/>
    </source>
</evidence>
<protein>
    <submittedName>
        <fullName evidence="2">Bowman-birk serine protease inhibitor family protein, putative</fullName>
    </submittedName>
</protein>
<dbReference type="KEGG" id="tet:TTHERM_000637849"/>
<keyword evidence="1" id="KW-0472">Membrane</keyword>
<dbReference type="GeneID" id="24439964"/>